<evidence type="ECO:0000313" key="7">
    <source>
        <dbReference type="Proteomes" id="UP000594034"/>
    </source>
</evidence>
<dbReference type="PROSITE" id="PS50293">
    <property type="entry name" value="TPR_REGION"/>
    <property type="match status" value="1"/>
</dbReference>
<reference evidence="6 7" key="1">
    <citation type="submission" date="2019-05" db="EMBL/GenBank/DDBJ databases">
        <title>OXA-830, a novel chromosomally encoded expanded-spectrum class D beta-lactamase in Aeromonas simiae.</title>
        <authorList>
            <person name="Zhou W."/>
            <person name="Chen Q."/>
        </authorList>
    </citation>
    <scope>NUCLEOTIDE SEQUENCE [LARGE SCALE GENOMIC DNA]</scope>
    <source>
        <strain evidence="6 7">A6</strain>
    </source>
</reference>
<dbReference type="InterPro" id="IPR011990">
    <property type="entry name" value="TPR-like_helical_dom_sf"/>
</dbReference>
<evidence type="ECO:0000259" key="5">
    <source>
        <dbReference type="Pfam" id="PF13519"/>
    </source>
</evidence>
<evidence type="ECO:0000256" key="3">
    <source>
        <dbReference type="PROSITE-ProRule" id="PRU00339"/>
    </source>
</evidence>
<dbReference type="KEGG" id="asim:FE240_07220"/>
<name>A0A5J6WW35_9GAMM</name>
<dbReference type="SUPFAM" id="SSF48452">
    <property type="entry name" value="TPR-like"/>
    <property type="match status" value="1"/>
</dbReference>
<evidence type="ECO:0000256" key="1">
    <source>
        <dbReference type="ARBA" id="ARBA00022737"/>
    </source>
</evidence>
<feature type="domain" description="VWFA" evidence="5">
    <location>
        <begin position="83"/>
        <end position="185"/>
    </location>
</feature>
<dbReference type="Gene3D" id="3.40.50.410">
    <property type="entry name" value="von Willebrand factor, type A domain"/>
    <property type="match status" value="1"/>
</dbReference>
<organism evidence="6 7">
    <name type="scientific">Aeromonas simiae</name>
    <dbReference type="NCBI Taxonomy" id="218936"/>
    <lineage>
        <taxon>Bacteria</taxon>
        <taxon>Pseudomonadati</taxon>
        <taxon>Pseudomonadota</taxon>
        <taxon>Gammaproteobacteria</taxon>
        <taxon>Aeromonadales</taxon>
        <taxon>Aeromonadaceae</taxon>
        <taxon>Aeromonas</taxon>
    </lineage>
</organism>
<dbReference type="Gene3D" id="1.25.40.10">
    <property type="entry name" value="Tetratricopeptide repeat domain"/>
    <property type="match status" value="1"/>
</dbReference>
<feature type="region of interest" description="Disordered" evidence="4">
    <location>
        <begin position="414"/>
        <end position="442"/>
    </location>
</feature>
<evidence type="ECO:0000256" key="4">
    <source>
        <dbReference type="SAM" id="MobiDB-lite"/>
    </source>
</evidence>
<dbReference type="InterPro" id="IPR013105">
    <property type="entry name" value="TPR_2"/>
</dbReference>
<dbReference type="SMART" id="SM00028">
    <property type="entry name" value="TPR"/>
    <property type="match status" value="1"/>
</dbReference>
<protein>
    <submittedName>
        <fullName evidence="6">VWA domain-containing protein</fullName>
    </submittedName>
</protein>
<dbReference type="InterPro" id="IPR036465">
    <property type="entry name" value="vWFA_dom_sf"/>
</dbReference>
<evidence type="ECO:0000256" key="2">
    <source>
        <dbReference type="ARBA" id="ARBA00022803"/>
    </source>
</evidence>
<dbReference type="SUPFAM" id="SSF53300">
    <property type="entry name" value="vWA-like"/>
    <property type="match status" value="1"/>
</dbReference>
<sequence>MGDLTLLRPLWLLALIPWLIWWWQARRRPPLFAPVLARYLRAPEQATPPWRPLAALLMILALSGPALPGAAPPQAAPPLDIWLLDLSRSMLATDLSPDRATRARLLLQAQLDQPQARRIALILFAADAYLVQPPSEDREALRRLLPDLRPDVMPIAGSAPERAVQLALARFADQAPARLLLVTDAITAPQRDAIRASWPCRGLSLLRCQAPRLDIVLLSGDGPVRLAGEPGRPRLPAPDRAAIAALAEETGGRLITDPQTLTLTSAGPLSAPPQQGWRELGPFLLLLLLPFALLARRGQLWLLLAALLPLGVPHADDAHGLLFYQEGHYRAAAEAFDDPLWRGNAWYRAGEYQRAVTAYGMSQSVTAHYNRGNALARLGRLDEAIAAYLVALALDPAHTDARFNLALLQRRQQQQAHSAATAPSDQPEPATAKGAPPLSAPPVILLKERLRKLAERAAPPPKGEPW</sequence>
<proteinExistence type="predicted"/>
<accession>A0A5J6WW35</accession>
<dbReference type="PANTHER" id="PTHR22550">
    <property type="entry name" value="SPORE GERMINATION PROTEIN"/>
    <property type="match status" value="1"/>
</dbReference>
<dbReference type="PROSITE" id="PS50005">
    <property type="entry name" value="TPR"/>
    <property type="match status" value="1"/>
</dbReference>
<keyword evidence="7" id="KW-1185">Reference proteome</keyword>
<dbReference type="PANTHER" id="PTHR22550:SF14">
    <property type="entry name" value="VWFA DOMAIN-CONTAINING PROTEIN"/>
    <property type="match status" value="1"/>
</dbReference>
<gene>
    <name evidence="6" type="ORF">FE240_07220</name>
</gene>
<dbReference type="InterPro" id="IPR019734">
    <property type="entry name" value="TPR_rpt"/>
</dbReference>
<dbReference type="InterPro" id="IPR002035">
    <property type="entry name" value="VWF_A"/>
</dbReference>
<dbReference type="Proteomes" id="UP000594034">
    <property type="component" value="Chromosome"/>
</dbReference>
<dbReference type="RefSeq" id="WP_193003961.1">
    <property type="nucleotide sequence ID" value="NZ_CP040449.1"/>
</dbReference>
<evidence type="ECO:0000313" key="6">
    <source>
        <dbReference type="EMBL" id="QFI54504.1"/>
    </source>
</evidence>
<keyword evidence="1" id="KW-0677">Repeat</keyword>
<dbReference type="InterPro" id="IPR050768">
    <property type="entry name" value="UPF0353/GerABKA_families"/>
</dbReference>
<dbReference type="Pfam" id="PF13519">
    <property type="entry name" value="VWA_2"/>
    <property type="match status" value="1"/>
</dbReference>
<feature type="repeat" description="TPR" evidence="3">
    <location>
        <begin position="365"/>
        <end position="398"/>
    </location>
</feature>
<keyword evidence="2 3" id="KW-0802">TPR repeat</keyword>
<dbReference type="EMBL" id="CP040449">
    <property type="protein sequence ID" value="QFI54504.1"/>
    <property type="molecule type" value="Genomic_DNA"/>
</dbReference>
<dbReference type="Pfam" id="PF07719">
    <property type="entry name" value="TPR_2"/>
    <property type="match status" value="1"/>
</dbReference>
<dbReference type="AlphaFoldDB" id="A0A5J6WW35"/>